<sequence>MEAGDLAGRRREPDRAPRLDRGTALALPHQPAAPVGRAGGPRGPLRRPRPGAHPERPVSEPAAGERPHGEQPTSGRVLVLGAAGRIGYATAAAFQAAGWQVASLVRGSAAHRCVPGTTVIGLDARDRASVIEAASGADVIVHALNTPYAEWPTSVPDFAETAIAAARAAGATLMVPDPLFAYGAGMPSVIDEETPLRPTARKGVLRAALAERLRAEAEDGLRVVLVRAGDVYGGGIGWLDRVVVNHLPHGRLAYPGPLDLVHAWAYLPDLAATLVRLAERRTTLPAFAPFGFPGHAVTGRVLTTAIVEAVGRPLKIDRMQWWMLRAVAPLVPIFRELCDVAYLWSVPHRIDGTRLAAAVGTVPHTPFEAALADALYALGATRRA</sequence>
<feature type="compositionally biased region" description="Basic and acidic residues" evidence="1">
    <location>
        <begin position="7"/>
        <end position="21"/>
    </location>
</feature>
<evidence type="ECO:0000313" key="3">
    <source>
        <dbReference type="EMBL" id="MTW17780.1"/>
    </source>
</evidence>
<feature type="region of interest" description="Disordered" evidence="1">
    <location>
        <begin position="1"/>
        <end position="73"/>
    </location>
</feature>
<reference evidence="3 4" key="1">
    <citation type="submission" date="2019-11" db="EMBL/GenBank/DDBJ databases">
        <title>Whole-genome sequence of Rhodoplanes serenus DSM 18633, type strain.</title>
        <authorList>
            <person name="Kyndt J.A."/>
            <person name="Meyer T.E."/>
        </authorList>
    </citation>
    <scope>NUCLEOTIDE SEQUENCE [LARGE SCALE GENOMIC DNA]</scope>
    <source>
        <strain evidence="3 4">DSM 18633</strain>
    </source>
</reference>
<dbReference type="Pfam" id="PF01370">
    <property type="entry name" value="Epimerase"/>
    <property type="match status" value="1"/>
</dbReference>
<dbReference type="GO" id="GO:0004029">
    <property type="term" value="F:aldehyde dehydrogenase (NAD+) activity"/>
    <property type="evidence" value="ECO:0007669"/>
    <property type="project" value="TreeGrafter"/>
</dbReference>
<name>A0A9X5ATZ4_9BRAD</name>
<organism evidence="3 4">
    <name type="scientific">Rhodoplanes serenus</name>
    <dbReference type="NCBI Taxonomy" id="200615"/>
    <lineage>
        <taxon>Bacteria</taxon>
        <taxon>Pseudomonadati</taxon>
        <taxon>Pseudomonadota</taxon>
        <taxon>Alphaproteobacteria</taxon>
        <taxon>Hyphomicrobiales</taxon>
        <taxon>Nitrobacteraceae</taxon>
        <taxon>Rhodoplanes</taxon>
    </lineage>
</organism>
<evidence type="ECO:0000256" key="1">
    <source>
        <dbReference type="SAM" id="MobiDB-lite"/>
    </source>
</evidence>
<dbReference type="PANTHER" id="PTHR48079">
    <property type="entry name" value="PROTEIN YEEZ"/>
    <property type="match status" value="1"/>
</dbReference>
<dbReference type="InterPro" id="IPR001509">
    <property type="entry name" value="Epimerase_deHydtase"/>
</dbReference>
<dbReference type="SUPFAM" id="SSF51735">
    <property type="entry name" value="NAD(P)-binding Rossmann-fold domains"/>
    <property type="match status" value="1"/>
</dbReference>
<comment type="caution">
    <text evidence="3">The sequence shown here is derived from an EMBL/GenBank/DDBJ whole genome shotgun (WGS) entry which is preliminary data.</text>
</comment>
<feature type="domain" description="NAD-dependent epimerase/dehydratase" evidence="2">
    <location>
        <begin position="77"/>
        <end position="280"/>
    </location>
</feature>
<evidence type="ECO:0000259" key="2">
    <source>
        <dbReference type="Pfam" id="PF01370"/>
    </source>
</evidence>
<dbReference type="PANTHER" id="PTHR48079:SF6">
    <property type="entry name" value="NAD(P)-BINDING DOMAIN-CONTAINING PROTEIN-RELATED"/>
    <property type="match status" value="1"/>
</dbReference>
<protein>
    <submittedName>
        <fullName evidence="3">NAD(P)H-binding protein</fullName>
    </submittedName>
</protein>
<feature type="compositionally biased region" description="Basic and acidic residues" evidence="1">
    <location>
        <begin position="52"/>
        <end position="69"/>
    </location>
</feature>
<gene>
    <name evidence="3" type="ORF">GJ689_16355</name>
</gene>
<dbReference type="Proteomes" id="UP000438991">
    <property type="component" value="Unassembled WGS sequence"/>
</dbReference>
<dbReference type="InterPro" id="IPR036291">
    <property type="entry name" value="NAD(P)-bd_dom_sf"/>
</dbReference>
<dbReference type="EMBL" id="WNKV01000012">
    <property type="protein sequence ID" value="MTW17780.1"/>
    <property type="molecule type" value="Genomic_DNA"/>
</dbReference>
<accession>A0A9X5ATZ4</accession>
<evidence type="ECO:0000313" key="4">
    <source>
        <dbReference type="Proteomes" id="UP000438991"/>
    </source>
</evidence>
<proteinExistence type="predicted"/>
<dbReference type="AlphaFoldDB" id="A0A9X5ATZ4"/>
<dbReference type="Gene3D" id="3.40.50.720">
    <property type="entry name" value="NAD(P)-binding Rossmann-like Domain"/>
    <property type="match status" value="1"/>
</dbReference>
<dbReference type="InterPro" id="IPR051783">
    <property type="entry name" value="NAD(P)-dependent_oxidoreduct"/>
</dbReference>
<dbReference type="GO" id="GO:0005737">
    <property type="term" value="C:cytoplasm"/>
    <property type="evidence" value="ECO:0007669"/>
    <property type="project" value="TreeGrafter"/>
</dbReference>